<feature type="domain" description="DUF4328" evidence="2">
    <location>
        <begin position="54"/>
        <end position="210"/>
    </location>
</feature>
<evidence type="ECO:0000313" key="3">
    <source>
        <dbReference type="EMBL" id="PTX59524.1"/>
    </source>
</evidence>
<dbReference type="Pfam" id="PF14219">
    <property type="entry name" value="DUF4328"/>
    <property type="match status" value="1"/>
</dbReference>
<keyword evidence="1" id="KW-0812">Transmembrane</keyword>
<feature type="transmembrane region" description="Helical" evidence="1">
    <location>
        <begin position="145"/>
        <end position="166"/>
    </location>
</feature>
<dbReference type="Proteomes" id="UP000244090">
    <property type="component" value="Unassembled WGS sequence"/>
</dbReference>
<name>A0A2T6BTZ9_9FLAO</name>
<reference evidence="3 4" key="1">
    <citation type="submission" date="2018-04" db="EMBL/GenBank/DDBJ databases">
        <title>Genomic Encyclopedia of Archaeal and Bacterial Type Strains, Phase II (KMG-II): from individual species to whole genera.</title>
        <authorList>
            <person name="Goeker M."/>
        </authorList>
    </citation>
    <scope>NUCLEOTIDE SEQUENCE [LARGE SCALE GENOMIC DNA]</scope>
    <source>
        <strain evidence="3 4">DSM 25731</strain>
    </source>
</reference>
<protein>
    <submittedName>
        <fullName evidence="3">Uncharacterized protein DUF4328</fullName>
    </submittedName>
</protein>
<comment type="caution">
    <text evidence="3">The sequence shown here is derived from an EMBL/GenBank/DDBJ whole genome shotgun (WGS) entry which is preliminary data.</text>
</comment>
<keyword evidence="1" id="KW-1133">Transmembrane helix</keyword>
<dbReference type="AlphaFoldDB" id="A0A2T6BTZ9"/>
<dbReference type="RefSeq" id="WP_108116230.1">
    <property type="nucleotide sequence ID" value="NZ_QBKT01000009.1"/>
</dbReference>
<evidence type="ECO:0000256" key="1">
    <source>
        <dbReference type="SAM" id="Phobius"/>
    </source>
</evidence>
<proteinExistence type="predicted"/>
<feature type="transmembrane region" description="Helical" evidence="1">
    <location>
        <begin position="186"/>
        <end position="206"/>
    </location>
</feature>
<evidence type="ECO:0000313" key="4">
    <source>
        <dbReference type="Proteomes" id="UP000244090"/>
    </source>
</evidence>
<gene>
    <name evidence="3" type="ORF">C8N46_109113</name>
</gene>
<feature type="transmembrane region" description="Helical" evidence="1">
    <location>
        <begin position="16"/>
        <end position="35"/>
    </location>
</feature>
<organism evidence="3 4">
    <name type="scientific">Kordia periserrulae</name>
    <dbReference type="NCBI Taxonomy" id="701523"/>
    <lineage>
        <taxon>Bacteria</taxon>
        <taxon>Pseudomonadati</taxon>
        <taxon>Bacteroidota</taxon>
        <taxon>Flavobacteriia</taxon>
        <taxon>Flavobacteriales</taxon>
        <taxon>Flavobacteriaceae</taxon>
        <taxon>Kordia</taxon>
    </lineage>
</organism>
<evidence type="ECO:0000259" key="2">
    <source>
        <dbReference type="Pfam" id="PF14219"/>
    </source>
</evidence>
<keyword evidence="4" id="KW-1185">Reference proteome</keyword>
<dbReference type="EMBL" id="QBKT01000009">
    <property type="protein sequence ID" value="PTX59524.1"/>
    <property type="molecule type" value="Genomic_DNA"/>
</dbReference>
<sequence>MIEHVKDNSSRSKDTILVFIVAACINVILILLIFYQNSLLQNFSYKREELESIEFLDLVLKITYVFRLVLYIVIIVFFVRWFKRAYGNLIRRHQPMEYSENGAAWGFFIPLLNFYRPYKEGKEIFLKTQYAIKELNSSFRIDKDATFVGLWWFLYIGSIFFESFAARVQEKAISAGDIDAFSDANGYVIASKVMTLIAIACALYFIHKISKLETTLRETSSTFSEIDDIGKAME</sequence>
<feature type="transmembrane region" description="Helical" evidence="1">
    <location>
        <begin position="64"/>
        <end position="82"/>
    </location>
</feature>
<accession>A0A2T6BTZ9</accession>
<dbReference type="OrthoDB" id="4174975at2"/>
<keyword evidence="1" id="KW-0472">Membrane</keyword>
<dbReference type="InterPro" id="IPR025565">
    <property type="entry name" value="DUF4328"/>
</dbReference>